<dbReference type="PANTHER" id="PTHR47978">
    <property type="match status" value="1"/>
</dbReference>
<dbReference type="SMART" id="SM00176">
    <property type="entry name" value="RAN"/>
    <property type="match status" value="1"/>
</dbReference>
<dbReference type="InterPro" id="IPR005225">
    <property type="entry name" value="Small_GTP-bd"/>
</dbReference>
<dbReference type="SMART" id="SM00177">
    <property type="entry name" value="ARF"/>
    <property type="match status" value="1"/>
</dbReference>
<dbReference type="PROSITE" id="PS51420">
    <property type="entry name" value="RHO"/>
    <property type="match status" value="1"/>
</dbReference>
<dbReference type="GO" id="GO:0005525">
    <property type="term" value="F:GTP binding"/>
    <property type="evidence" value="ECO:0007669"/>
    <property type="project" value="InterPro"/>
</dbReference>
<dbReference type="Gene3D" id="3.40.50.300">
    <property type="entry name" value="P-loop containing nucleotide triphosphate hydrolases"/>
    <property type="match status" value="1"/>
</dbReference>
<accession>A0AAV7ZXM3</accession>
<evidence type="ECO:0000313" key="2">
    <source>
        <dbReference type="EMBL" id="KAJ3446714.1"/>
    </source>
</evidence>
<dbReference type="NCBIfam" id="TIGR00231">
    <property type="entry name" value="small_GTP"/>
    <property type="match status" value="1"/>
</dbReference>
<name>A0AAV7ZXM3_9EUKA</name>
<comment type="caution">
    <text evidence="2">The sequence shown here is derived from an EMBL/GenBank/DDBJ whole genome shotgun (WGS) entry which is preliminary data.</text>
</comment>
<dbReference type="PROSITE" id="PS51421">
    <property type="entry name" value="RAS"/>
    <property type="match status" value="1"/>
</dbReference>
<dbReference type="Proteomes" id="UP001150062">
    <property type="component" value="Unassembled WGS sequence"/>
</dbReference>
<dbReference type="Pfam" id="PF00071">
    <property type="entry name" value="Ras"/>
    <property type="match status" value="1"/>
</dbReference>
<dbReference type="SUPFAM" id="SSF52540">
    <property type="entry name" value="P-loop containing nucleoside triphosphate hydrolases"/>
    <property type="match status" value="1"/>
</dbReference>
<organism evidence="2 4">
    <name type="scientific">Anaeramoeba flamelloides</name>
    <dbReference type="NCBI Taxonomy" id="1746091"/>
    <lineage>
        <taxon>Eukaryota</taxon>
        <taxon>Metamonada</taxon>
        <taxon>Anaeramoebidae</taxon>
        <taxon>Anaeramoeba</taxon>
    </lineage>
</organism>
<dbReference type="PRINTS" id="PR00449">
    <property type="entry name" value="RASTRNSFRMNG"/>
</dbReference>
<dbReference type="InterPro" id="IPR027417">
    <property type="entry name" value="P-loop_NTPase"/>
</dbReference>
<evidence type="ECO:0000256" key="1">
    <source>
        <dbReference type="ARBA" id="ARBA00022741"/>
    </source>
</evidence>
<sequence length="223" mass="25592">MDFSTDSDLNEEKSIEHLIKVVVLGQTGCGKTSIILRFVENEFLPDISPTIGASFYLSRIKIDNKQISLRLWDTSGQEKFHSLVPLYYRNAQVCLLIYDITDPLSLKQLKYWMNELRNNLKVLPVLVVVANKIDMINKSEKEKIQIQKGEKYSKTINASFFTSSAKNGEGINEIFQSASKEVIRNKNKFIFSKIGEKKSIEITNENEENNKEKEIKKEKGKCC</sequence>
<dbReference type="Proteomes" id="UP001146793">
    <property type="component" value="Unassembled WGS sequence"/>
</dbReference>
<dbReference type="InterPro" id="IPR001806">
    <property type="entry name" value="Small_GTPase"/>
</dbReference>
<reference evidence="2" key="2">
    <citation type="submission" date="2022-08" db="EMBL/GenBank/DDBJ databases">
        <title>Novel sulphate-reducing endosymbionts in the free-living metamonad Anaeramoeba.</title>
        <authorList>
            <person name="Jerlstrom-Hultqvist J."/>
            <person name="Cepicka I."/>
            <person name="Gallot-Lavallee L."/>
            <person name="Salas-Leiva D."/>
            <person name="Curtis B.A."/>
            <person name="Zahonova K."/>
            <person name="Pipaliya S."/>
            <person name="Dacks J."/>
            <person name="Roger A.J."/>
        </authorList>
    </citation>
    <scope>NUCLEOTIDE SEQUENCE</scope>
    <source>
        <strain evidence="2">Busselton2</strain>
    </source>
</reference>
<dbReference type="AlphaFoldDB" id="A0AAV7ZXM3"/>
<dbReference type="PROSITE" id="PS51419">
    <property type="entry name" value="RAB"/>
    <property type="match status" value="1"/>
</dbReference>
<dbReference type="SMART" id="SM00174">
    <property type="entry name" value="RHO"/>
    <property type="match status" value="1"/>
</dbReference>
<evidence type="ECO:0000313" key="4">
    <source>
        <dbReference type="Proteomes" id="UP001146793"/>
    </source>
</evidence>
<gene>
    <name evidence="2" type="ORF">M0812_08043</name>
    <name evidence="3" type="ORF">M0813_30076</name>
</gene>
<keyword evidence="1" id="KW-0547">Nucleotide-binding</keyword>
<dbReference type="PROSITE" id="PS51417">
    <property type="entry name" value="ARF"/>
    <property type="match status" value="1"/>
</dbReference>
<keyword evidence="5" id="KW-1185">Reference proteome</keyword>
<proteinExistence type="predicted"/>
<protein>
    <submittedName>
        <fullName evidence="2">Ras family-domain-containing protein</fullName>
    </submittedName>
</protein>
<dbReference type="GO" id="GO:0003924">
    <property type="term" value="F:GTPase activity"/>
    <property type="evidence" value="ECO:0007669"/>
    <property type="project" value="InterPro"/>
</dbReference>
<dbReference type="CDD" id="cd00154">
    <property type="entry name" value="Rab"/>
    <property type="match status" value="1"/>
</dbReference>
<dbReference type="FunFam" id="3.40.50.300:FF:000808">
    <property type="entry name" value="Small GTP-binding protein, putative"/>
    <property type="match status" value="1"/>
</dbReference>
<evidence type="ECO:0000313" key="3">
    <source>
        <dbReference type="EMBL" id="KAJ6233358.1"/>
    </source>
</evidence>
<dbReference type="EMBL" id="JAOAOG010000278">
    <property type="protein sequence ID" value="KAJ6233358.1"/>
    <property type="molecule type" value="Genomic_DNA"/>
</dbReference>
<reference evidence="3" key="1">
    <citation type="submission" date="2022-08" db="EMBL/GenBank/DDBJ databases">
        <title>Novel sulfate-reducing endosymbionts in the free-living metamonad Anaeramoeba.</title>
        <authorList>
            <person name="Jerlstrom-Hultqvist J."/>
            <person name="Cepicka I."/>
            <person name="Gallot-Lavallee L."/>
            <person name="Salas-Leiva D."/>
            <person name="Curtis B.A."/>
            <person name="Zahonova K."/>
            <person name="Pipaliya S."/>
            <person name="Dacks J."/>
            <person name="Roger A.J."/>
        </authorList>
    </citation>
    <scope>NUCLEOTIDE SEQUENCE</scope>
    <source>
        <strain evidence="3">Schooner1</strain>
    </source>
</reference>
<evidence type="ECO:0000313" key="5">
    <source>
        <dbReference type="Proteomes" id="UP001150062"/>
    </source>
</evidence>
<dbReference type="SMART" id="SM00175">
    <property type="entry name" value="RAB"/>
    <property type="match status" value="1"/>
</dbReference>
<dbReference type="SMART" id="SM00173">
    <property type="entry name" value="RAS"/>
    <property type="match status" value="1"/>
</dbReference>
<dbReference type="EMBL" id="JANTQA010000019">
    <property type="protein sequence ID" value="KAJ3446714.1"/>
    <property type="molecule type" value="Genomic_DNA"/>
</dbReference>